<dbReference type="PANTHER" id="PTHR11895">
    <property type="entry name" value="TRANSAMIDASE"/>
    <property type="match status" value="1"/>
</dbReference>
<evidence type="ECO:0000313" key="8">
    <source>
        <dbReference type="EMBL" id="KAG7529002.1"/>
    </source>
</evidence>
<comment type="caution">
    <text evidence="8">The sequence shown here is derived from an EMBL/GenBank/DDBJ whole genome shotgun (WGS) entry which is preliminary data.</text>
</comment>
<name>A0A8K0NR11_9TREE</name>
<comment type="catalytic activity">
    <reaction evidence="5">
        <text>L-glutamyl-tRNA(Gln) + L-glutamine + ATP + H2O = L-glutaminyl-tRNA(Gln) + L-glutamate + ADP + phosphate + H(+)</text>
        <dbReference type="Rhea" id="RHEA:17521"/>
        <dbReference type="Rhea" id="RHEA-COMP:9681"/>
        <dbReference type="Rhea" id="RHEA-COMP:9684"/>
        <dbReference type="ChEBI" id="CHEBI:15377"/>
        <dbReference type="ChEBI" id="CHEBI:15378"/>
        <dbReference type="ChEBI" id="CHEBI:29985"/>
        <dbReference type="ChEBI" id="CHEBI:30616"/>
        <dbReference type="ChEBI" id="CHEBI:43474"/>
        <dbReference type="ChEBI" id="CHEBI:58359"/>
        <dbReference type="ChEBI" id="CHEBI:78520"/>
        <dbReference type="ChEBI" id="CHEBI:78521"/>
        <dbReference type="ChEBI" id="CHEBI:456216"/>
        <dbReference type="EC" id="6.3.5.7"/>
    </reaction>
</comment>
<dbReference type="InterPro" id="IPR036928">
    <property type="entry name" value="AS_sf"/>
</dbReference>
<keyword evidence="1 5" id="KW-0436">Ligase</keyword>
<evidence type="ECO:0000313" key="9">
    <source>
        <dbReference type="Proteomes" id="UP000812966"/>
    </source>
</evidence>
<dbReference type="Pfam" id="PF01425">
    <property type="entry name" value="Amidase"/>
    <property type="match status" value="1"/>
</dbReference>
<comment type="subunit">
    <text evidence="5">Subunit of the heterotrimeric GatCAB amidotransferase (AdT) complex, composed of A, B and C subunits.</text>
</comment>
<evidence type="ECO:0000256" key="1">
    <source>
        <dbReference type="ARBA" id="ARBA00022598"/>
    </source>
</evidence>
<organism evidence="8 9">
    <name type="scientific">Filobasidium floriforme</name>
    <dbReference type="NCBI Taxonomy" id="5210"/>
    <lineage>
        <taxon>Eukaryota</taxon>
        <taxon>Fungi</taxon>
        <taxon>Dikarya</taxon>
        <taxon>Basidiomycota</taxon>
        <taxon>Agaricomycotina</taxon>
        <taxon>Tremellomycetes</taxon>
        <taxon>Filobasidiales</taxon>
        <taxon>Filobasidiaceae</taxon>
        <taxon>Filobasidium</taxon>
    </lineage>
</organism>
<dbReference type="SUPFAM" id="SSF75304">
    <property type="entry name" value="Amidase signature (AS) enzymes"/>
    <property type="match status" value="1"/>
</dbReference>
<dbReference type="GO" id="GO:0070681">
    <property type="term" value="P:glutaminyl-tRNAGln biosynthesis via transamidation"/>
    <property type="evidence" value="ECO:0007669"/>
    <property type="project" value="UniProtKB-UniRule"/>
</dbReference>
<keyword evidence="2 5" id="KW-0547">Nucleotide-binding</keyword>
<evidence type="ECO:0000256" key="2">
    <source>
        <dbReference type="ARBA" id="ARBA00022741"/>
    </source>
</evidence>
<comment type="subcellular location">
    <subcellularLocation>
        <location evidence="5">Mitochondrion</location>
    </subcellularLocation>
</comment>
<sequence length="497" mass="53012">MKSTRPILNVARASSTKPSPFTWVHPGEGIEARVTEVTDQRLKGKRIAIKDNFMLRGTRTTCSSRMLQEFESPYTATSVKSLLSSAASITGKTQMDEFGMGSMTNNLPPGSPPVHNPWNLDAAVEGKDEVQVRSAGGSSGGSAAAVKGGQAWAALGTDTGGSVRLPASYCGLVGLKPSHGMISRHGVVSYADTLDCVGILTSEVDDARLLFDIMSHPDSMDPSCASAEVRHRAEGVEHEARHSMKGLRDGRLDGVRIGIPIETCLEKDLTPLDLAPFIRHLRSLGATIVPISIPSIRLALPAYYVLACAEASSNLARFGGGWYGGQQSGLKEPDGSVDRRQWTRRWGFGPEVKKRILAGTYALTAGAFNNSYLKALQLRQRLRSDLDAIFRSSQPQDLDDVTEAPSRGVDVYMHLTAIQTAPILDSTSSTSQDARGYAQDLLTVPASLGGLPCISLPIGLGADGWPVGASLTGQWGSESVLMDIAKIGMANYNSSVE</sequence>
<feature type="domain" description="Amidase" evidence="7">
    <location>
        <begin position="37"/>
        <end position="481"/>
    </location>
</feature>
<evidence type="ECO:0000256" key="4">
    <source>
        <dbReference type="ARBA" id="ARBA00022917"/>
    </source>
</evidence>
<dbReference type="PANTHER" id="PTHR11895:SF7">
    <property type="entry name" value="GLUTAMYL-TRNA(GLN) AMIDOTRANSFERASE SUBUNIT A, MITOCHONDRIAL"/>
    <property type="match status" value="1"/>
</dbReference>
<feature type="region of interest" description="Disordered" evidence="6">
    <location>
        <begin position="97"/>
        <end position="116"/>
    </location>
</feature>
<gene>
    <name evidence="8" type="ORF">FFLO_05825</name>
</gene>
<dbReference type="GO" id="GO:0050567">
    <property type="term" value="F:glutaminyl-tRNA synthase (glutamine-hydrolyzing) activity"/>
    <property type="evidence" value="ECO:0007669"/>
    <property type="project" value="UniProtKB-UniRule"/>
</dbReference>
<dbReference type="Proteomes" id="UP000812966">
    <property type="component" value="Unassembled WGS sequence"/>
</dbReference>
<evidence type="ECO:0000256" key="3">
    <source>
        <dbReference type="ARBA" id="ARBA00022840"/>
    </source>
</evidence>
<evidence type="ECO:0000259" key="7">
    <source>
        <dbReference type="Pfam" id="PF01425"/>
    </source>
</evidence>
<dbReference type="GO" id="GO:0005524">
    <property type="term" value="F:ATP binding"/>
    <property type="evidence" value="ECO:0007669"/>
    <property type="project" value="UniProtKB-KW"/>
</dbReference>
<dbReference type="GO" id="GO:0030956">
    <property type="term" value="C:glutamyl-tRNA(Gln) amidotransferase complex"/>
    <property type="evidence" value="ECO:0007669"/>
    <property type="project" value="UniProtKB-UniRule"/>
</dbReference>
<reference evidence="8" key="1">
    <citation type="submission" date="2020-04" db="EMBL/GenBank/DDBJ databases">
        <title>Analysis of mating type loci in Filobasidium floriforme.</title>
        <authorList>
            <person name="Nowrousian M."/>
        </authorList>
    </citation>
    <scope>NUCLEOTIDE SEQUENCE</scope>
    <source>
        <strain evidence="8">CBS 6242</strain>
    </source>
</reference>
<dbReference type="EMBL" id="JABELV010000160">
    <property type="protein sequence ID" value="KAG7529002.1"/>
    <property type="molecule type" value="Genomic_DNA"/>
</dbReference>
<feature type="active site" description="Charge relay system" evidence="5">
    <location>
        <position position="50"/>
    </location>
</feature>
<accession>A0A8K0NR11</accession>
<keyword evidence="9" id="KW-1185">Reference proteome</keyword>
<keyword evidence="3 5" id="KW-0067">ATP-binding</keyword>
<dbReference type="GO" id="GO:0032543">
    <property type="term" value="P:mitochondrial translation"/>
    <property type="evidence" value="ECO:0007669"/>
    <property type="project" value="UniProtKB-UniRule"/>
</dbReference>
<evidence type="ECO:0000256" key="5">
    <source>
        <dbReference type="HAMAP-Rule" id="MF_03150"/>
    </source>
</evidence>
<dbReference type="InterPro" id="IPR004412">
    <property type="entry name" value="GatA"/>
</dbReference>
<keyword evidence="4 5" id="KW-0648">Protein biosynthesis</keyword>
<dbReference type="EC" id="6.3.5.7" evidence="5"/>
<proteinExistence type="inferred from homology"/>
<feature type="active site" description="Charge relay system" evidence="5">
    <location>
        <position position="138"/>
    </location>
</feature>
<dbReference type="Gene3D" id="3.90.1300.10">
    <property type="entry name" value="Amidase signature (AS) domain"/>
    <property type="match status" value="1"/>
</dbReference>
<protein>
    <recommendedName>
        <fullName evidence="5">Glutamyl-tRNA(Gln) amidotransferase subunit A, mitochondrial</fullName>
        <shortName evidence="5">Glu-AdT subunit A</shortName>
        <ecNumber evidence="5">6.3.5.7</ecNumber>
    </recommendedName>
</protein>
<dbReference type="HAMAP" id="MF_00120">
    <property type="entry name" value="GatA"/>
    <property type="match status" value="1"/>
</dbReference>
<comment type="function">
    <text evidence="5">Allows the formation of correctly charged Gln-tRNA(Gln) through the transamidation of misacylated Glu-tRNA(Gln) in the mitochondria. The reaction takes place in the presence of glutamine and ATP through an activated gamma-phospho-Glu-tRNA(Gln).</text>
</comment>
<dbReference type="InterPro" id="IPR000120">
    <property type="entry name" value="Amidase"/>
</dbReference>
<dbReference type="AlphaFoldDB" id="A0A8K0NR11"/>
<dbReference type="InterPro" id="IPR023631">
    <property type="entry name" value="Amidase_dom"/>
</dbReference>
<feature type="active site" description="Acyl-ester intermediate" evidence="5">
    <location>
        <position position="162"/>
    </location>
</feature>
<keyword evidence="5" id="KW-0496">Mitochondrion</keyword>
<evidence type="ECO:0000256" key="6">
    <source>
        <dbReference type="SAM" id="MobiDB-lite"/>
    </source>
</evidence>
<dbReference type="GO" id="GO:0005739">
    <property type="term" value="C:mitochondrion"/>
    <property type="evidence" value="ECO:0007669"/>
    <property type="project" value="UniProtKB-SubCell"/>
</dbReference>
<comment type="similarity">
    <text evidence="5">Belongs to the amidase family. GatA subfamily.</text>
</comment>